<dbReference type="eggNOG" id="ENOG503359V">
    <property type="taxonomic scope" value="Bacteria"/>
</dbReference>
<gene>
    <name evidence="1" type="ORF">BN938_1396</name>
</gene>
<dbReference type="Proteomes" id="UP000027616">
    <property type="component" value="Chromosome I"/>
</dbReference>
<reference evidence="1 2" key="1">
    <citation type="journal article" date="2015" name="Genome Announc.">
        <title>Complete Genome Sequence of the Novel Leech Symbiont Mucinivorans hirudinis M3T.</title>
        <authorList>
            <person name="Nelson M.C."/>
            <person name="Bomar L."/>
            <person name="Graf J."/>
        </authorList>
    </citation>
    <scope>NUCLEOTIDE SEQUENCE [LARGE SCALE GENOMIC DNA]</scope>
    <source>
        <strain evidence="2">M3</strain>
    </source>
</reference>
<dbReference type="EMBL" id="HG934468">
    <property type="protein sequence ID" value="CDN31483.1"/>
    <property type="molecule type" value="Genomic_DNA"/>
</dbReference>
<evidence type="ECO:0000313" key="1">
    <source>
        <dbReference type="EMBL" id="CDN31483.1"/>
    </source>
</evidence>
<dbReference type="STRING" id="1433126.BN938_1396"/>
<sequence>MNSAAGEMVDLLGERYREDYAFQTACEVVERGWVAQLYECACGRVDGLGRGERESVQFRAAYVLETIFFIAPESFAPLTEAFFRDFAECRNSSAKRHFAKIMATLLDTHIPSPKQANEIATAVAEWITQAGVRVSVQIWAMEVFLKLRHRVDWVQDILPELTDFLRRDASAGMVVRLRRWGL</sequence>
<evidence type="ECO:0000313" key="2">
    <source>
        <dbReference type="Proteomes" id="UP000027616"/>
    </source>
</evidence>
<dbReference type="HOGENOM" id="CLU_1438303_0_0_10"/>
<keyword evidence="2" id="KW-1185">Reference proteome</keyword>
<organism evidence="1 2">
    <name type="scientific">Mucinivorans hirudinis</name>
    <dbReference type="NCBI Taxonomy" id="1433126"/>
    <lineage>
        <taxon>Bacteria</taxon>
        <taxon>Pseudomonadati</taxon>
        <taxon>Bacteroidota</taxon>
        <taxon>Bacteroidia</taxon>
        <taxon>Bacteroidales</taxon>
        <taxon>Rikenellaceae</taxon>
        <taxon>Mucinivorans</taxon>
    </lineage>
</organism>
<protein>
    <submittedName>
        <fullName evidence="1">Uncharacterized protein</fullName>
    </submittedName>
</protein>
<proteinExistence type="predicted"/>
<dbReference type="KEGG" id="rbc:BN938_1396"/>
<dbReference type="AlphaFoldDB" id="A0A060RCG1"/>
<name>A0A060RCG1_9BACT</name>
<accession>A0A060RCG1</accession>